<dbReference type="AlphaFoldDB" id="A0AAW2NEA4"/>
<organism evidence="2">
    <name type="scientific">Sesamum calycinum</name>
    <dbReference type="NCBI Taxonomy" id="2727403"/>
    <lineage>
        <taxon>Eukaryota</taxon>
        <taxon>Viridiplantae</taxon>
        <taxon>Streptophyta</taxon>
        <taxon>Embryophyta</taxon>
        <taxon>Tracheophyta</taxon>
        <taxon>Spermatophyta</taxon>
        <taxon>Magnoliopsida</taxon>
        <taxon>eudicotyledons</taxon>
        <taxon>Gunneridae</taxon>
        <taxon>Pentapetalae</taxon>
        <taxon>asterids</taxon>
        <taxon>lamiids</taxon>
        <taxon>Lamiales</taxon>
        <taxon>Pedaliaceae</taxon>
        <taxon>Sesamum</taxon>
    </lineage>
</organism>
<feature type="coiled-coil region" evidence="1">
    <location>
        <begin position="46"/>
        <end position="80"/>
    </location>
</feature>
<protein>
    <submittedName>
        <fullName evidence="2">Uncharacterized protein</fullName>
    </submittedName>
</protein>
<comment type="caution">
    <text evidence="2">The sequence shown here is derived from an EMBL/GenBank/DDBJ whole genome shotgun (WGS) entry which is preliminary data.</text>
</comment>
<gene>
    <name evidence="2" type="ORF">Scaly_1876100</name>
</gene>
<sequence>MSNDRYVLEAGTSRCKKQLLEFRASTSNHMVAETSSGILLQEDINQWRRKAEIEQLEGRLRVLEEEAEMLKGALLESVEERAKLMNEVNEHFQTIRHCLQQKEIERGELCSHGVRIVSTFKDTRAGLLQILCQESNPSLVSRRANALSYYSTRVAS</sequence>
<accession>A0AAW2NEA4</accession>
<reference evidence="2" key="2">
    <citation type="journal article" date="2024" name="Plant">
        <title>Genomic evolution and insights into agronomic trait innovations of Sesamum species.</title>
        <authorList>
            <person name="Miao H."/>
            <person name="Wang L."/>
            <person name="Qu L."/>
            <person name="Liu H."/>
            <person name="Sun Y."/>
            <person name="Le M."/>
            <person name="Wang Q."/>
            <person name="Wei S."/>
            <person name="Zheng Y."/>
            <person name="Lin W."/>
            <person name="Duan Y."/>
            <person name="Cao H."/>
            <person name="Xiong S."/>
            <person name="Wang X."/>
            <person name="Wei L."/>
            <person name="Li C."/>
            <person name="Ma Q."/>
            <person name="Ju M."/>
            <person name="Zhao R."/>
            <person name="Li G."/>
            <person name="Mu C."/>
            <person name="Tian Q."/>
            <person name="Mei H."/>
            <person name="Zhang T."/>
            <person name="Gao T."/>
            <person name="Zhang H."/>
        </authorList>
    </citation>
    <scope>NUCLEOTIDE SEQUENCE</scope>
    <source>
        <strain evidence="2">KEN8</strain>
    </source>
</reference>
<dbReference type="EMBL" id="JACGWM010000011">
    <property type="protein sequence ID" value="KAL0342135.1"/>
    <property type="molecule type" value="Genomic_DNA"/>
</dbReference>
<keyword evidence="1" id="KW-0175">Coiled coil</keyword>
<evidence type="ECO:0000256" key="1">
    <source>
        <dbReference type="SAM" id="Coils"/>
    </source>
</evidence>
<reference evidence="2" key="1">
    <citation type="submission" date="2020-06" db="EMBL/GenBank/DDBJ databases">
        <authorList>
            <person name="Li T."/>
            <person name="Hu X."/>
            <person name="Zhang T."/>
            <person name="Song X."/>
            <person name="Zhang H."/>
            <person name="Dai N."/>
            <person name="Sheng W."/>
            <person name="Hou X."/>
            <person name="Wei L."/>
        </authorList>
    </citation>
    <scope>NUCLEOTIDE SEQUENCE</scope>
    <source>
        <strain evidence="2">KEN8</strain>
        <tissue evidence="2">Leaf</tissue>
    </source>
</reference>
<evidence type="ECO:0000313" key="2">
    <source>
        <dbReference type="EMBL" id="KAL0342135.1"/>
    </source>
</evidence>
<proteinExistence type="predicted"/>
<name>A0AAW2NEA4_9LAMI</name>